<evidence type="ECO:0000256" key="1">
    <source>
        <dbReference type="ARBA" id="ARBA00001052"/>
    </source>
</evidence>
<comment type="caution">
    <text evidence="6">The sequence shown here is derived from an EMBL/GenBank/DDBJ whole genome shotgun (WGS) entry which is preliminary data.</text>
</comment>
<dbReference type="InterPro" id="IPR020602">
    <property type="entry name" value="GTP_CycHdrlase_I_dom"/>
</dbReference>
<comment type="pathway">
    <text evidence="2">Cofactor biosynthesis; 7,8-dihydroneopterin triphosphate biosynthesis; 7,8-dihydroneopterin triphosphate from GTP: step 1/1.</text>
</comment>
<feature type="domain" description="GTP cyclohydrolase I" evidence="5">
    <location>
        <begin position="25"/>
        <end position="203"/>
    </location>
</feature>
<comment type="catalytic activity">
    <reaction evidence="1">
        <text>GTP + H2O = 7,8-dihydroneopterin 3'-triphosphate + formate + H(+)</text>
        <dbReference type="Rhea" id="RHEA:17473"/>
        <dbReference type="ChEBI" id="CHEBI:15377"/>
        <dbReference type="ChEBI" id="CHEBI:15378"/>
        <dbReference type="ChEBI" id="CHEBI:15740"/>
        <dbReference type="ChEBI" id="CHEBI:37565"/>
        <dbReference type="ChEBI" id="CHEBI:58462"/>
        <dbReference type="EC" id="3.5.4.16"/>
    </reaction>
</comment>
<dbReference type="PANTHER" id="PTHR11109:SF7">
    <property type="entry name" value="GTP CYCLOHYDROLASE 1"/>
    <property type="match status" value="1"/>
</dbReference>
<proteinExistence type="inferred from homology"/>
<keyword evidence="4" id="KW-0378">Hydrolase</keyword>
<dbReference type="EC" id="3.5.4.16" evidence="3"/>
<dbReference type="GO" id="GO:0008270">
    <property type="term" value="F:zinc ion binding"/>
    <property type="evidence" value="ECO:0007669"/>
    <property type="project" value="TreeGrafter"/>
</dbReference>
<dbReference type="Gene3D" id="3.30.1130.10">
    <property type="match status" value="1"/>
</dbReference>
<dbReference type="InterPro" id="IPR001474">
    <property type="entry name" value="GTP_CycHdrlase_I"/>
</dbReference>
<dbReference type="AlphaFoldDB" id="A0A0F9VZ95"/>
<dbReference type="GO" id="GO:0046654">
    <property type="term" value="P:tetrahydrofolate biosynthetic process"/>
    <property type="evidence" value="ECO:0007669"/>
    <property type="project" value="InterPro"/>
</dbReference>
<reference evidence="6" key="1">
    <citation type="journal article" date="2015" name="Nature">
        <title>Complex archaea that bridge the gap between prokaryotes and eukaryotes.</title>
        <authorList>
            <person name="Spang A."/>
            <person name="Saw J.H."/>
            <person name="Jorgensen S.L."/>
            <person name="Zaremba-Niedzwiedzka K."/>
            <person name="Martijn J."/>
            <person name="Lind A.E."/>
            <person name="van Eijk R."/>
            <person name="Schleper C."/>
            <person name="Guy L."/>
            <person name="Ettema T.J."/>
        </authorList>
    </citation>
    <scope>NUCLEOTIDE SEQUENCE</scope>
</reference>
<protein>
    <recommendedName>
        <fullName evidence="3">GTP cyclohydrolase I</fullName>
        <ecNumber evidence="3">3.5.4.16</ecNumber>
    </recommendedName>
</protein>
<dbReference type="InterPro" id="IPR043133">
    <property type="entry name" value="GTP-CH-I_C/QueF"/>
</dbReference>
<evidence type="ECO:0000256" key="4">
    <source>
        <dbReference type="ARBA" id="ARBA00022801"/>
    </source>
</evidence>
<organism evidence="6">
    <name type="scientific">marine sediment metagenome</name>
    <dbReference type="NCBI Taxonomy" id="412755"/>
    <lineage>
        <taxon>unclassified sequences</taxon>
        <taxon>metagenomes</taxon>
        <taxon>ecological metagenomes</taxon>
    </lineage>
</organism>
<dbReference type="PANTHER" id="PTHR11109">
    <property type="entry name" value="GTP CYCLOHYDROLASE I"/>
    <property type="match status" value="1"/>
</dbReference>
<evidence type="ECO:0000259" key="5">
    <source>
        <dbReference type="Pfam" id="PF01227"/>
    </source>
</evidence>
<gene>
    <name evidence="6" type="ORF">LCGC14_0347830</name>
</gene>
<dbReference type="NCBIfam" id="NF006826">
    <property type="entry name" value="PRK09347.1-3"/>
    <property type="match status" value="1"/>
</dbReference>
<evidence type="ECO:0000313" key="6">
    <source>
        <dbReference type="EMBL" id="KKN78716.1"/>
    </source>
</evidence>
<dbReference type="FunFam" id="3.30.1130.10:FF:000001">
    <property type="entry name" value="GTP cyclohydrolase 1"/>
    <property type="match status" value="1"/>
</dbReference>
<dbReference type="UniPathway" id="UPA00848">
    <property type="reaction ID" value="UER00151"/>
</dbReference>
<dbReference type="GO" id="GO:0003934">
    <property type="term" value="F:GTP cyclohydrolase I activity"/>
    <property type="evidence" value="ECO:0007669"/>
    <property type="project" value="UniProtKB-EC"/>
</dbReference>
<accession>A0A0F9VZ95</accession>
<dbReference type="EMBL" id="LAZR01000258">
    <property type="protein sequence ID" value="KKN78716.1"/>
    <property type="molecule type" value="Genomic_DNA"/>
</dbReference>
<dbReference type="GO" id="GO:0005737">
    <property type="term" value="C:cytoplasm"/>
    <property type="evidence" value="ECO:0007669"/>
    <property type="project" value="TreeGrafter"/>
</dbReference>
<dbReference type="SUPFAM" id="SSF55620">
    <property type="entry name" value="Tetrahydrobiopterin biosynthesis enzymes-like"/>
    <property type="match status" value="1"/>
</dbReference>
<name>A0A0F9VZ95_9ZZZZ</name>
<dbReference type="InterPro" id="IPR043134">
    <property type="entry name" value="GTP-CH-I_N"/>
</dbReference>
<dbReference type="GO" id="GO:0005525">
    <property type="term" value="F:GTP binding"/>
    <property type="evidence" value="ECO:0007669"/>
    <property type="project" value="TreeGrafter"/>
</dbReference>
<dbReference type="GO" id="GO:0006729">
    <property type="term" value="P:tetrahydrobiopterin biosynthetic process"/>
    <property type="evidence" value="ECO:0007669"/>
    <property type="project" value="TreeGrafter"/>
</dbReference>
<evidence type="ECO:0000256" key="3">
    <source>
        <dbReference type="ARBA" id="ARBA00012715"/>
    </source>
</evidence>
<dbReference type="HAMAP" id="MF_00223">
    <property type="entry name" value="FolE"/>
    <property type="match status" value="1"/>
</dbReference>
<dbReference type="Pfam" id="PF01227">
    <property type="entry name" value="GTP_cyclohydroI"/>
    <property type="match status" value="1"/>
</dbReference>
<evidence type="ECO:0000256" key="2">
    <source>
        <dbReference type="ARBA" id="ARBA00005080"/>
    </source>
</evidence>
<sequence>MLEEGKVIEAQIKNEQFADSYEKIKSSVQGQLTIMGYDLASDGLVDTPDRVARMFFSELFVTDIDLKDVLSVTFDEGDREGTDDLVAMSNIKFSSWCEHHMLPFWGEAFIAYVPRERVVGISKLVRLVRAAARGLNIQERITHNVADCLDEYLSAKGVLVVTRAVHSCMIVRGVKGFSEQLTVSAVKGLMKDSGTLRSEALSLLGLA</sequence>
<dbReference type="Gene3D" id="1.10.286.10">
    <property type="match status" value="1"/>
</dbReference>